<gene>
    <name evidence="14" type="ORF">UR56_C0006G0019</name>
</gene>
<dbReference type="Pfam" id="PF03796">
    <property type="entry name" value="DnaB_C"/>
    <property type="match status" value="1"/>
</dbReference>
<dbReference type="CDD" id="cd00984">
    <property type="entry name" value="DnaB_C"/>
    <property type="match status" value="1"/>
</dbReference>
<evidence type="ECO:0000256" key="3">
    <source>
        <dbReference type="ARBA" id="ARBA00022705"/>
    </source>
</evidence>
<accession>A0A0G0AZW7</accession>
<proteinExistence type="inferred from homology"/>
<dbReference type="GO" id="GO:0005829">
    <property type="term" value="C:cytosol"/>
    <property type="evidence" value="ECO:0007669"/>
    <property type="project" value="TreeGrafter"/>
</dbReference>
<dbReference type="Gene3D" id="3.40.50.300">
    <property type="entry name" value="P-loop containing nucleotide triphosphate hydrolases"/>
    <property type="match status" value="1"/>
</dbReference>
<dbReference type="FunFam" id="1.10.860.10:FF:000001">
    <property type="entry name" value="Replicative DNA helicase"/>
    <property type="match status" value="1"/>
</dbReference>
<dbReference type="STRING" id="1618484.UR56_C0006G0019"/>
<evidence type="ECO:0000259" key="13">
    <source>
        <dbReference type="PROSITE" id="PS51199"/>
    </source>
</evidence>
<comment type="function">
    <text evidence="12">The main replicative DNA helicase, it participates in initiation and elongation during chromosome replication. Travels ahead of the DNA replisome, separating dsDNA into templates for DNA synthesis. A processive ATP-dependent 5'-3' DNA helicase it has DNA-dependent ATPase activity.</text>
</comment>
<evidence type="ECO:0000256" key="8">
    <source>
        <dbReference type="ARBA" id="ARBA00023125"/>
    </source>
</evidence>
<reference evidence="14 15" key="1">
    <citation type="journal article" date="2015" name="Nature">
        <title>rRNA introns, odd ribosomes, and small enigmatic genomes across a large radiation of phyla.</title>
        <authorList>
            <person name="Brown C.T."/>
            <person name="Hug L.A."/>
            <person name="Thomas B.C."/>
            <person name="Sharon I."/>
            <person name="Castelle C.J."/>
            <person name="Singh A."/>
            <person name="Wilkins M.J."/>
            <person name="Williams K.H."/>
            <person name="Banfield J.F."/>
        </authorList>
    </citation>
    <scope>NUCLEOTIDE SEQUENCE [LARGE SCALE GENOMIC DNA]</scope>
</reference>
<comment type="catalytic activity">
    <reaction evidence="10 12">
        <text>ATP + H2O = ADP + phosphate + H(+)</text>
        <dbReference type="Rhea" id="RHEA:13065"/>
        <dbReference type="ChEBI" id="CHEBI:15377"/>
        <dbReference type="ChEBI" id="CHEBI:15378"/>
        <dbReference type="ChEBI" id="CHEBI:30616"/>
        <dbReference type="ChEBI" id="CHEBI:43474"/>
        <dbReference type="ChEBI" id="CHEBI:456216"/>
        <dbReference type="EC" id="5.6.2.3"/>
    </reaction>
</comment>
<evidence type="ECO:0000313" key="15">
    <source>
        <dbReference type="Proteomes" id="UP000034004"/>
    </source>
</evidence>
<dbReference type="InterPro" id="IPR007694">
    <property type="entry name" value="DNA_helicase_DnaB-like_C"/>
</dbReference>
<dbReference type="InterPro" id="IPR007692">
    <property type="entry name" value="DNA_helicase_DnaB"/>
</dbReference>
<keyword evidence="7 12" id="KW-0067">ATP-binding</keyword>
<keyword evidence="4 12" id="KW-0547">Nucleotide-binding</keyword>
<dbReference type="SUPFAM" id="SSF52540">
    <property type="entry name" value="P-loop containing nucleoside triphosphate hydrolases"/>
    <property type="match status" value="1"/>
</dbReference>
<dbReference type="PATRIC" id="fig|1618484.3.peg.293"/>
<dbReference type="NCBIfam" id="TIGR00665">
    <property type="entry name" value="DnaB"/>
    <property type="match status" value="1"/>
</dbReference>
<dbReference type="InterPro" id="IPR003593">
    <property type="entry name" value="AAA+_ATPase"/>
</dbReference>
<dbReference type="EC" id="5.6.2.3" evidence="11 12"/>
<dbReference type="InterPro" id="IPR036185">
    <property type="entry name" value="DNA_heli_DnaB-like_N_sf"/>
</dbReference>
<dbReference type="GO" id="GO:0043139">
    <property type="term" value="F:5'-3' DNA helicase activity"/>
    <property type="evidence" value="ECO:0007669"/>
    <property type="project" value="UniProtKB-EC"/>
</dbReference>
<evidence type="ECO:0000256" key="7">
    <source>
        <dbReference type="ARBA" id="ARBA00022840"/>
    </source>
</evidence>
<evidence type="ECO:0000256" key="11">
    <source>
        <dbReference type="NCBIfam" id="TIGR00665"/>
    </source>
</evidence>
<dbReference type="Proteomes" id="UP000034004">
    <property type="component" value="Unassembled WGS sequence"/>
</dbReference>
<evidence type="ECO:0000256" key="5">
    <source>
        <dbReference type="ARBA" id="ARBA00022801"/>
    </source>
</evidence>
<evidence type="ECO:0000256" key="6">
    <source>
        <dbReference type="ARBA" id="ARBA00022806"/>
    </source>
</evidence>
<comment type="caution">
    <text evidence="14">The sequence shown here is derived from an EMBL/GenBank/DDBJ whole genome shotgun (WGS) entry which is preliminary data.</text>
</comment>
<keyword evidence="9" id="KW-0413">Isomerase</keyword>
<keyword evidence="8 12" id="KW-0238">DNA-binding</keyword>
<dbReference type="GO" id="GO:0005524">
    <property type="term" value="F:ATP binding"/>
    <property type="evidence" value="ECO:0007669"/>
    <property type="project" value="UniProtKB-UniRule"/>
</dbReference>
<dbReference type="Gene3D" id="1.10.860.10">
    <property type="entry name" value="DNAb Helicase, Chain A"/>
    <property type="match status" value="1"/>
</dbReference>
<evidence type="ECO:0000256" key="9">
    <source>
        <dbReference type="ARBA" id="ARBA00023235"/>
    </source>
</evidence>
<evidence type="ECO:0000256" key="12">
    <source>
        <dbReference type="RuleBase" id="RU362085"/>
    </source>
</evidence>
<keyword evidence="2 12" id="KW-0639">Primosome</keyword>
<sequence>MATSEGLKTPPHDLDAERSVLGAVLIDSGSINLVAEFLKAEHFYSREHQLVYLAMITLFEKQQPIDVVTIQDELKKTDSLKSIGGKNYLSDLINAVPTSAYIEQYGRIVKNHFVKRRLIQMSSRLVEKSFDTKGDVKKLLDDAETEIFALSQEHLHRDFIQLKEVLAESFERLEEFVKKGSHLRGVSTGFVDLDSKLAGMQDSNLLILAARPGIGKTTMALNIALQAATKNKTPVGFFSLEMSKEELVDRLLVGQADIDAWRLKTGRLSEDDYKRLTEAMGDLSEAPIYIDDTPGSSILEMRTKARKLKMEKNIKLLIVDYLQLVDAGKRFDSRVNEVSFVSQNLKNLARELKIPVLAISQLSRAVEQRGTRKPQLSDLRESGSIEQDADVVMFLYLEQETEDILDQNKKIVKLYIAKHRNGPTGEMDLMFRGDRVKFYSVEK</sequence>
<keyword evidence="3 12" id="KW-0235">DNA replication</keyword>
<keyword evidence="5 12" id="KW-0378">Hydrolase</keyword>
<dbReference type="SMART" id="SM00382">
    <property type="entry name" value="AAA"/>
    <property type="match status" value="1"/>
</dbReference>
<dbReference type="SUPFAM" id="SSF48024">
    <property type="entry name" value="N-terminal domain of DnaB helicase"/>
    <property type="match status" value="1"/>
</dbReference>
<comment type="similarity">
    <text evidence="1 12">Belongs to the helicase family. DnaB subfamily.</text>
</comment>
<dbReference type="GO" id="GO:1990077">
    <property type="term" value="C:primosome complex"/>
    <property type="evidence" value="ECO:0007669"/>
    <property type="project" value="UniProtKB-UniRule"/>
</dbReference>
<evidence type="ECO:0000256" key="2">
    <source>
        <dbReference type="ARBA" id="ARBA00022515"/>
    </source>
</evidence>
<dbReference type="Pfam" id="PF00772">
    <property type="entry name" value="DnaB"/>
    <property type="match status" value="1"/>
</dbReference>
<dbReference type="PROSITE" id="PS51199">
    <property type="entry name" value="SF4_HELICASE"/>
    <property type="match status" value="1"/>
</dbReference>
<dbReference type="InterPro" id="IPR007693">
    <property type="entry name" value="DNA_helicase_DnaB-like_N"/>
</dbReference>
<keyword evidence="6 12" id="KW-0347">Helicase</keyword>
<name>A0A0G0AZW7_9BACT</name>
<dbReference type="PANTHER" id="PTHR30153:SF2">
    <property type="entry name" value="REPLICATIVE DNA HELICASE"/>
    <property type="match status" value="1"/>
</dbReference>
<dbReference type="GO" id="GO:0003677">
    <property type="term" value="F:DNA binding"/>
    <property type="evidence" value="ECO:0007669"/>
    <property type="project" value="UniProtKB-UniRule"/>
</dbReference>
<dbReference type="PANTHER" id="PTHR30153">
    <property type="entry name" value="REPLICATIVE DNA HELICASE DNAB"/>
    <property type="match status" value="1"/>
</dbReference>
<dbReference type="EMBL" id="LBPR01000006">
    <property type="protein sequence ID" value="KKP62728.1"/>
    <property type="molecule type" value="Genomic_DNA"/>
</dbReference>
<evidence type="ECO:0000256" key="10">
    <source>
        <dbReference type="ARBA" id="ARBA00048954"/>
    </source>
</evidence>
<dbReference type="GO" id="GO:0006269">
    <property type="term" value="P:DNA replication, synthesis of primer"/>
    <property type="evidence" value="ECO:0007669"/>
    <property type="project" value="UniProtKB-UniRule"/>
</dbReference>
<dbReference type="InterPro" id="IPR027417">
    <property type="entry name" value="P-loop_NTPase"/>
</dbReference>
<evidence type="ECO:0000313" key="14">
    <source>
        <dbReference type="EMBL" id="KKP62728.1"/>
    </source>
</evidence>
<dbReference type="InterPro" id="IPR016136">
    <property type="entry name" value="DNA_helicase_N/primase_C"/>
</dbReference>
<evidence type="ECO:0000256" key="1">
    <source>
        <dbReference type="ARBA" id="ARBA00008428"/>
    </source>
</evidence>
<protein>
    <recommendedName>
        <fullName evidence="11 12">Replicative DNA helicase</fullName>
        <ecNumber evidence="11 12">5.6.2.3</ecNumber>
    </recommendedName>
</protein>
<feature type="domain" description="SF4 helicase" evidence="13">
    <location>
        <begin position="179"/>
        <end position="443"/>
    </location>
</feature>
<organism evidence="14 15">
    <name type="scientific">Candidatus Roizmanbacteria bacterium GW2011_GWC2_34_23</name>
    <dbReference type="NCBI Taxonomy" id="1618484"/>
    <lineage>
        <taxon>Bacteria</taxon>
        <taxon>Candidatus Roizmaniibacteriota</taxon>
    </lineage>
</organism>
<evidence type="ECO:0000256" key="4">
    <source>
        <dbReference type="ARBA" id="ARBA00022741"/>
    </source>
</evidence>
<dbReference type="GO" id="GO:0016887">
    <property type="term" value="F:ATP hydrolysis activity"/>
    <property type="evidence" value="ECO:0007669"/>
    <property type="project" value="RHEA"/>
</dbReference>
<dbReference type="AlphaFoldDB" id="A0A0G0AZW7"/>